<evidence type="ECO:0000256" key="1">
    <source>
        <dbReference type="ARBA" id="ARBA00004300"/>
    </source>
</evidence>
<dbReference type="GO" id="GO:0005881">
    <property type="term" value="C:cytoplasmic microtubule"/>
    <property type="evidence" value="ECO:0007669"/>
    <property type="project" value="TreeGrafter"/>
</dbReference>
<keyword evidence="2" id="KW-0963">Cytoplasm</keyword>
<evidence type="ECO:0000256" key="3">
    <source>
        <dbReference type="ARBA" id="ARBA00023212"/>
    </source>
</evidence>
<protein>
    <recommendedName>
        <fullName evidence="5">Cilia-and flagella-associated protein 96</fullName>
    </recommendedName>
</protein>
<dbReference type="PANTHER" id="PTHR31144">
    <property type="entry name" value="UPF0602 PROTEIN C4ORF47"/>
    <property type="match status" value="1"/>
</dbReference>
<dbReference type="Pfam" id="PF15239">
    <property type="entry name" value="CFAP96-like"/>
    <property type="match status" value="1"/>
</dbReference>
<evidence type="ECO:0000256" key="4">
    <source>
        <dbReference type="ARBA" id="ARBA00035656"/>
    </source>
</evidence>
<reference evidence="6" key="1">
    <citation type="submission" date="2025-08" db="UniProtKB">
        <authorList>
            <consortium name="Ensembl"/>
        </authorList>
    </citation>
    <scope>IDENTIFICATION</scope>
</reference>
<evidence type="ECO:0000313" key="7">
    <source>
        <dbReference type="Proteomes" id="UP000261620"/>
    </source>
</evidence>
<comment type="subcellular location">
    <subcellularLocation>
        <location evidence="1">Cytoplasm</location>
        <location evidence="1">Cytoskeleton</location>
        <location evidence="1">Microtubule organizing center</location>
        <location evidence="1">Centrosome</location>
    </subcellularLocation>
</comment>
<reference evidence="6" key="2">
    <citation type="submission" date="2025-09" db="UniProtKB">
        <authorList>
            <consortium name="Ensembl"/>
        </authorList>
    </citation>
    <scope>IDENTIFICATION</scope>
</reference>
<dbReference type="AlphaFoldDB" id="A0A3Q3VZS9"/>
<evidence type="ECO:0000256" key="2">
    <source>
        <dbReference type="ARBA" id="ARBA00022490"/>
    </source>
</evidence>
<dbReference type="STRING" id="94237.ENSMMOP00000001599"/>
<dbReference type="Proteomes" id="UP000261620">
    <property type="component" value="Unplaced"/>
</dbReference>
<organism evidence="6 7">
    <name type="scientific">Mola mola</name>
    <name type="common">Ocean sunfish</name>
    <name type="synonym">Tetraodon mola</name>
    <dbReference type="NCBI Taxonomy" id="94237"/>
    <lineage>
        <taxon>Eukaryota</taxon>
        <taxon>Metazoa</taxon>
        <taxon>Chordata</taxon>
        <taxon>Craniata</taxon>
        <taxon>Vertebrata</taxon>
        <taxon>Euteleostomi</taxon>
        <taxon>Actinopterygii</taxon>
        <taxon>Neopterygii</taxon>
        <taxon>Teleostei</taxon>
        <taxon>Neoteleostei</taxon>
        <taxon>Acanthomorphata</taxon>
        <taxon>Eupercaria</taxon>
        <taxon>Tetraodontiformes</taxon>
        <taxon>Molidae</taxon>
        <taxon>Mola</taxon>
    </lineage>
</organism>
<evidence type="ECO:0000313" key="6">
    <source>
        <dbReference type="Ensembl" id="ENSMMOP00000001599.1"/>
    </source>
</evidence>
<accession>A0A3Q3VZS9</accession>
<comment type="similarity">
    <text evidence="4">Belongs to the CFAP96 family.</text>
</comment>
<dbReference type="GO" id="GO:0005813">
    <property type="term" value="C:centrosome"/>
    <property type="evidence" value="ECO:0007669"/>
    <property type="project" value="UniProtKB-SubCell"/>
</dbReference>
<dbReference type="PANTHER" id="PTHR31144:SF1">
    <property type="entry name" value="UPF0602 PROTEIN C4ORF47"/>
    <property type="match status" value="1"/>
</dbReference>
<name>A0A3Q3VZS9_MOLML</name>
<dbReference type="InterPro" id="IPR029358">
    <property type="entry name" value="CFAP96"/>
</dbReference>
<keyword evidence="3" id="KW-0206">Cytoskeleton</keyword>
<proteinExistence type="inferred from homology"/>
<dbReference type="Ensembl" id="ENSMMOT00000001628.1">
    <property type="protein sequence ID" value="ENSMMOP00000001599.1"/>
    <property type="gene ID" value="ENSMMOG00000001338.1"/>
</dbReference>
<keyword evidence="7" id="KW-1185">Reference proteome</keyword>
<evidence type="ECO:0000256" key="5">
    <source>
        <dbReference type="ARBA" id="ARBA00035693"/>
    </source>
</evidence>
<sequence length="278" mass="31341">METGNISGTASVFSQFEYQRPLEVQRVGLSSQVEEGSFLPNPGPFNESACHGLQMQASMAKLKYALQNGYFEFKRIFEHEAFIDPLRHARQYQIYCGSGSYYGTLSGPVEAMSPLSVARRMNCAPGRNIVTSPPKKGSAYSYPNVPLSKIELYYSDPYDRAKEILKVRHHALFGVGVTFTILLQARDYFQSKPYHIDKPLPPAHKPLPPIQRMKRGVFGTYLSHSDDVYVIWHSKPAGQEPIFCPAPGPESTPVKSIINVNVNRLTICFWIFSFLVHF</sequence>